<evidence type="ECO:0000313" key="3">
    <source>
        <dbReference type="Proteomes" id="UP000198538"/>
    </source>
</evidence>
<dbReference type="Proteomes" id="UP000198538">
    <property type="component" value="Unassembled WGS sequence"/>
</dbReference>
<feature type="domain" description="Conserved hypothetical protein CHP02391" evidence="1">
    <location>
        <begin position="138"/>
        <end position="254"/>
    </location>
</feature>
<sequence length="265" mass="30648">MTRKNSEETTVQIKQFTIKEIDRGITKLERRVQDVEELREETVYSDPKIKNVEESIKETIREVYGQFSPEFIKYQHYTIWEGTYVIGDSFLGKQTKFQLGIEHAISMLNGLIERLAEKKFDLEQDPDTIKIQTFNGLNLHPRISNVCLNLYKDGHFSSAVFEASKSLINYVKEKSKRHDLDGTNLVRTVFSRNKPILGFNNLIDQTDLDEQEGIMHLFEGVVMGIRNPRGHGNITDDPDRAMDYIILISLLAYRVDNSSSILRED</sequence>
<accession>A0A1G5IWA4</accession>
<reference evidence="3" key="1">
    <citation type="submission" date="2016-10" db="EMBL/GenBank/DDBJ databases">
        <authorList>
            <person name="Varghese N."/>
            <person name="Submissions S."/>
        </authorList>
    </citation>
    <scope>NUCLEOTIDE SEQUENCE [LARGE SCALE GENOMIC DNA]</scope>
    <source>
        <strain evidence="3">BL9</strain>
    </source>
</reference>
<protein>
    <submittedName>
        <fullName evidence="2">TIGR02391 family protein</fullName>
    </submittedName>
</protein>
<organism evidence="2 3">
    <name type="scientific">Paenibacillus polysaccharolyticus</name>
    <dbReference type="NCBI Taxonomy" id="582692"/>
    <lineage>
        <taxon>Bacteria</taxon>
        <taxon>Bacillati</taxon>
        <taxon>Bacillota</taxon>
        <taxon>Bacilli</taxon>
        <taxon>Bacillales</taxon>
        <taxon>Paenibacillaceae</taxon>
        <taxon>Paenibacillus</taxon>
    </lineage>
</organism>
<gene>
    <name evidence="2" type="ORF">SAMN05720606_109203</name>
</gene>
<evidence type="ECO:0000313" key="2">
    <source>
        <dbReference type="EMBL" id="SCY80010.1"/>
    </source>
</evidence>
<name>A0A1G5IWA4_9BACL</name>
<dbReference type="Pfam" id="PF09509">
    <property type="entry name" value="Hypoth_Ymh"/>
    <property type="match status" value="1"/>
</dbReference>
<keyword evidence="3" id="KW-1185">Reference proteome</keyword>
<proteinExistence type="predicted"/>
<evidence type="ECO:0000259" key="1">
    <source>
        <dbReference type="Pfam" id="PF09509"/>
    </source>
</evidence>
<dbReference type="STRING" id="582692.SAMN05720606_109203"/>
<dbReference type="AlphaFoldDB" id="A0A1G5IWA4"/>
<dbReference type="InterPro" id="IPR012654">
    <property type="entry name" value="CHP02391"/>
</dbReference>
<dbReference type="NCBIfam" id="TIGR02391">
    <property type="entry name" value="hypoth_ymh"/>
    <property type="match status" value="1"/>
</dbReference>
<dbReference type="EMBL" id="FMVM01000009">
    <property type="protein sequence ID" value="SCY80010.1"/>
    <property type="molecule type" value="Genomic_DNA"/>
</dbReference>
<dbReference type="RefSeq" id="WP_090921005.1">
    <property type="nucleotide sequence ID" value="NZ_FMVM01000009.1"/>
</dbReference>